<evidence type="ECO:0000313" key="2">
    <source>
        <dbReference type="EMBL" id="SCZ73900.1"/>
    </source>
</evidence>
<evidence type="ECO:0000259" key="1">
    <source>
        <dbReference type="PROSITE" id="PS50878"/>
    </source>
</evidence>
<dbReference type="Proteomes" id="UP000198767">
    <property type="component" value="Unassembled WGS sequence"/>
</dbReference>
<feature type="domain" description="Reverse transcriptase" evidence="1">
    <location>
        <begin position="1"/>
        <end position="138"/>
    </location>
</feature>
<gene>
    <name evidence="2" type="ORF">SAMN04488118_1202</name>
</gene>
<dbReference type="OrthoDB" id="9793236at2"/>
<proteinExistence type="predicted"/>
<dbReference type="InterPro" id="IPR000477">
    <property type="entry name" value="RT_dom"/>
</dbReference>
<protein>
    <recommendedName>
        <fullName evidence="1">Reverse transcriptase domain-containing protein</fullName>
    </recommendedName>
</protein>
<accession>A0A1G5RJB8</accession>
<name>A0A1G5RJB8_9RHOB</name>
<sequence>MSPTNILHEQLHMLPRAVVESSVLSSGVLMRTSGGAALSRNLLDRFGVPQGSALSSFLSEYIVGQIMSEAETLALCGQVMIAYCDNIAVFGQNREDVNSLAEPLVSAARCSPYGAFRLRRTQSTRHISQGFIFLGYRLKWHSEGRNSYVEVDVADRKKEQFQAKIAELLPHCRFTRNVTRDVREQAMQEVKGYVLGWAEAFKRADDIKGLVRELLEEVLYEETAATQFAFRSILRSLT</sequence>
<dbReference type="PROSITE" id="PS50878">
    <property type="entry name" value="RT_POL"/>
    <property type="match status" value="1"/>
</dbReference>
<keyword evidence="3" id="KW-1185">Reference proteome</keyword>
<organism evidence="2 3">
    <name type="scientific">Epibacterium ulvae</name>
    <dbReference type="NCBI Taxonomy" id="1156985"/>
    <lineage>
        <taxon>Bacteria</taxon>
        <taxon>Pseudomonadati</taxon>
        <taxon>Pseudomonadota</taxon>
        <taxon>Alphaproteobacteria</taxon>
        <taxon>Rhodobacterales</taxon>
        <taxon>Roseobacteraceae</taxon>
        <taxon>Epibacterium</taxon>
    </lineage>
</organism>
<dbReference type="EMBL" id="FMWG01000020">
    <property type="protein sequence ID" value="SCZ73900.1"/>
    <property type="molecule type" value="Genomic_DNA"/>
</dbReference>
<dbReference type="RefSeq" id="WP_090221224.1">
    <property type="nucleotide sequence ID" value="NZ_FMWG01000020.1"/>
</dbReference>
<dbReference type="AlphaFoldDB" id="A0A1G5RJB8"/>
<evidence type="ECO:0000313" key="3">
    <source>
        <dbReference type="Proteomes" id="UP000198767"/>
    </source>
</evidence>
<reference evidence="2 3" key="1">
    <citation type="submission" date="2016-10" db="EMBL/GenBank/DDBJ databases">
        <authorList>
            <person name="de Groot N.N."/>
        </authorList>
    </citation>
    <scope>NUCLEOTIDE SEQUENCE [LARGE SCALE GENOMIC DNA]</scope>
    <source>
        <strain evidence="2 3">U95</strain>
    </source>
</reference>